<proteinExistence type="inferred from homology"/>
<reference evidence="9 10" key="1">
    <citation type="journal article" date="2023" name="Hortic Res">
        <title>Pangenome of water caltrop reveals structural variations and asymmetric subgenome divergence after allopolyploidization.</title>
        <authorList>
            <person name="Zhang X."/>
            <person name="Chen Y."/>
            <person name="Wang L."/>
            <person name="Yuan Y."/>
            <person name="Fang M."/>
            <person name="Shi L."/>
            <person name="Lu R."/>
            <person name="Comes H.P."/>
            <person name="Ma Y."/>
            <person name="Chen Y."/>
            <person name="Huang G."/>
            <person name="Zhou Y."/>
            <person name="Zheng Z."/>
            <person name="Qiu Y."/>
        </authorList>
    </citation>
    <scope>NUCLEOTIDE SEQUENCE [LARGE SCALE GENOMIC DNA]</scope>
    <source>
        <tissue evidence="9">Roots</tissue>
    </source>
</reference>
<keyword evidence="4 6" id="KW-0949">S-adenosyl-L-methionine</keyword>
<evidence type="ECO:0000256" key="3">
    <source>
        <dbReference type="ARBA" id="ARBA00022679"/>
    </source>
</evidence>
<protein>
    <recommendedName>
        <fullName evidence="7">rRNA adenine N(6)-methyltransferase</fullName>
        <ecNumber evidence="7">2.1.1.-</ecNumber>
    </recommendedName>
</protein>
<comment type="caution">
    <text evidence="9">The sequence shown here is derived from an EMBL/GenBank/DDBJ whole genome shotgun (WGS) entry which is preliminary data.</text>
</comment>
<keyword evidence="2 6" id="KW-0489">Methyltransferase</keyword>
<dbReference type="InterPro" id="IPR001737">
    <property type="entry name" value="KsgA/Erm"/>
</dbReference>
<dbReference type="Gene3D" id="3.40.50.150">
    <property type="entry name" value="Vaccinia Virus protein VP39"/>
    <property type="match status" value="1"/>
</dbReference>
<evidence type="ECO:0000256" key="4">
    <source>
        <dbReference type="ARBA" id="ARBA00022691"/>
    </source>
</evidence>
<dbReference type="GO" id="GO:0005739">
    <property type="term" value="C:mitochondrion"/>
    <property type="evidence" value="ECO:0007669"/>
    <property type="project" value="TreeGrafter"/>
</dbReference>
<dbReference type="SUPFAM" id="SSF53335">
    <property type="entry name" value="S-adenosyl-L-methionine-dependent methyltransferases"/>
    <property type="match status" value="1"/>
</dbReference>
<feature type="binding site" evidence="6">
    <location>
        <position position="115"/>
    </location>
    <ligand>
        <name>S-adenosyl-L-methionine</name>
        <dbReference type="ChEBI" id="CHEBI:59789"/>
    </ligand>
</feature>
<evidence type="ECO:0000313" key="10">
    <source>
        <dbReference type="Proteomes" id="UP001345219"/>
    </source>
</evidence>
<comment type="similarity">
    <text evidence="6 7">Belongs to the class I-like SAM-binding methyltransferase superfamily. rRNA adenine N(6)-methyltransferase family.</text>
</comment>
<evidence type="ECO:0000256" key="1">
    <source>
        <dbReference type="ARBA" id="ARBA00022552"/>
    </source>
</evidence>
<dbReference type="InterPro" id="IPR011530">
    <property type="entry name" value="rRNA_adenine_dimethylase"/>
</dbReference>
<dbReference type="PROSITE" id="PS51689">
    <property type="entry name" value="SAM_RNA_A_N6_MT"/>
    <property type="match status" value="1"/>
</dbReference>
<dbReference type="FunFam" id="3.40.50.150:FF:000081">
    <property type="entry name" value="rRNA adenine N(6)-methyltransferase"/>
    <property type="match status" value="1"/>
</dbReference>
<dbReference type="Pfam" id="PF00398">
    <property type="entry name" value="RrnaAD"/>
    <property type="match status" value="1"/>
</dbReference>
<name>A0AAN7Q7L6_9MYRT</name>
<evidence type="ECO:0000313" key="9">
    <source>
        <dbReference type="EMBL" id="KAK4760833.1"/>
    </source>
</evidence>
<feature type="binding site" evidence="6">
    <location>
        <position position="158"/>
    </location>
    <ligand>
        <name>S-adenosyl-L-methionine</name>
        <dbReference type="ChEBI" id="CHEBI:59789"/>
    </ligand>
</feature>
<dbReference type="CDD" id="cd02440">
    <property type="entry name" value="AdoMet_MTases"/>
    <property type="match status" value="1"/>
</dbReference>
<dbReference type="AlphaFoldDB" id="A0AAN7Q7L6"/>
<dbReference type="SMART" id="SM00650">
    <property type="entry name" value="rADc"/>
    <property type="match status" value="1"/>
</dbReference>
<feature type="binding site" evidence="6">
    <location>
        <position position="67"/>
    </location>
    <ligand>
        <name>S-adenosyl-L-methionine</name>
        <dbReference type="ChEBI" id="CHEBI:59789"/>
    </ligand>
</feature>
<evidence type="ECO:0000256" key="7">
    <source>
        <dbReference type="RuleBase" id="RU362106"/>
    </source>
</evidence>
<dbReference type="PANTHER" id="PTHR11727:SF12">
    <property type="entry name" value="RIBOSOMAL RNA SMALL SUBUNIT METHYLTRANSFERASE, MITOCHONDRIAL"/>
    <property type="match status" value="1"/>
</dbReference>
<dbReference type="EC" id="2.1.1.-" evidence="7"/>
<dbReference type="EMBL" id="JAXIOK010000010">
    <property type="protein sequence ID" value="KAK4760833.1"/>
    <property type="molecule type" value="Genomic_DNA"/>
</dbReference>
<feature type="domain" description="Ribosomal RNA adenine methylase transferase N-terminal" evidence="8">
    <location>
        <begin position="74"/>
        <end position="243"/>
    </location>
</feature>
<dbReference type="InterPro" id="IPR029063">
    <property type="entry name" value="SAM-dependent_MTases_sf"/>
</dbReference>
<evidence type="ECO:0000259" key="8">
    <source>
        <dbReference type="SMART" id="SM00650"/>
    </source>
</evidence>
<dbReference type="PROSITE" id="PS01131">
    <property type="entry name" value="RRNA_A_DIMETH"/>
    <property type="match status" value="1"/>
</dbReference>
<dbReference type="PANTHER" id="PTHR11727">
    <property type="entry name" value="DIMETHYLADENOSINE TRANSFERASE"/>
    <property type="match status" value="1"/>
</dbReference>
<keyword evidence="5 6" id="KW-0694">RNA-binding</keyword>
<dbReference type="InterPro" id="IPR020598">
    <property type="entry name" value="rRNA_Ade_methylase_Trfase_N"/>
</dbReference>
<feature type="binding site" evidence="6">
    <location>
        <position position="69"/>
    </location>
    <ligand>
        <name>S-adenosyl-L-methionine</name>
        <dbReference type="ChEBI" id="CHEBI:59789"/>
    </ligand>
</feature>
<evidence type="ECO:0000256" key="5">
    <source>
        <dbReference type="ARBA" id="ARBA00022884"/>
    </source>
</evidence>
<dbReference type="InterPro" id="IPR020596">
    <property type="entry name" value="rRNA_Ade_Mease_Trfase_CS"/>
</dbReference>
<feature type="binding site" evidence="6">
    <location>
        <position position="143"/>
    </location>
    <ligand>
        <name>S-adenosyl-L-methionine</name>
        <dbReference type="ChEBI" id="CHEBI:59789"/>
    </ligand>
</feature>
<organism evidence="9 10">
    <name type="scientific">Trapa incisa</name>
    <dbReference type="NCBI Taxonomy" id="236973"/>
    <lineage>
        <taxon>Eukaryota</taxon>
        <taxon>Viridiplantae</taxon>
        <taxon>Streptophyta</taxon>
        <taxon>Embryophyta</taxon>
        <taxon>Tracheophyta</taxon>
        <taxon>Spermatophyta</taxon>
        <taxon>Magnoliopsida</taxon>
        <taxon>eudicotyledons</taxon>
        <taxon>Gunneridae</taxon>
        <taxon>Pentapetalae</taxon>
        <taxon>rosids</taxon>
        <taxon>malvids</taxon>
        <taxon>Myrtales</taxon>
        <taxon>Lythraceae</taxon>
        <taxon>Trapa</taxon>
    </lineage>
</organism>
<keyword evidence="10" id="KW-1185">Reference proteome</keyword>
<evidence type="ECO:0000256" key="2">
    <source>
        <dbReference type="ARBA" id="ARBA00022603"/>
    </source>
</evidence>
<accession>A0AAN7Q7L6</accession>
<feature type="binding site" evidence="6">
    <location>
        <position position="94"/>
    </location>
    <ligand>
        <name>S-adenosyl-L-methionine</name>
        <dbReference type="ChEBI" id="CHEBI:59789"/>
    </ligand>
</feature>
<sequence>MLGKLRSILHPLNPLTSQQLLFRRLLSALAYRSSPGSSDEEDDPKYKIRKQDPEGEYVHLHKSKGQHILTNPRVLDCIVRRAGIRPTDTVLEVGPGTGNLTLKLLEAAQSVVAIEVDRRMVDVLVKRVADRSFGDKLTVIQKDALKAEFPPFDLLVANIPYGISSPLLVKLVYGPNRFRNATLLLQKEFSRRLLANPGDSEYNRLAVNVKLVADVELMMDVSKRDFVPIPKVDSSVVIIRPKAQVPTVDLNEWFAFTRTCFGNKNKTLGATFKQKRKLIEILKTSKTSSCKSGVAGCSLDEKDGMDRGEKSQSGNITFSSSWDGEVGLLKEKIVSILRLGGFEDKRPWKLSNDELLHLLRLLNGAGVYFHGHAQPQVTEDAS</sequence>
<dbReference type="GO" id="GO:0000179">
    <property type="term" value="F:rRNA (adenine-N6,N6-)-dimethyltransferase activity"/>
    <property type="evidence" value="ECO:0007669"/>
    <property type="project" value="UniProtKB-UniRule"/>
</dbReference>
<gene>
    <name evidence="9" type="ORF">SAY87_005726</name>
</gene>
<dbReference type="Proteomes" id="UP001345219">
    <property type="component" value="Chromosome 5"/>
</dbReference>
<evidence type="ECO:0000256" key="6">
    <source>
        <dbReference type="PROSITE-ProRule" id="PRU01026"/>
    </source>
</evidence>
<keyword evidence="3 6" id="KW-0808">Transferase</keyword>
<keyword evidence="1 7" id="KW-0698">rRNA processing</keyword>
<dbReference type="Gene3D" id="1.10.8.480">
    <property type="match status" value="1"/>
</dbReference>
<dbReference type="GO" id="GO:0003723">
    <property type="term" value="F:RNA binding"/>
    <property type="evidence" value="ECO:0007669"/>
    <property type="project" value="UniProtKB-UniRule"/>
</dbReference>
<dbReference type="NCBIfam" id="TIGR00755">
    <property type="entry name" value="ksgA"/>
    <property type="match status" value="1"/>
</dbReference>